<organism evidence="1 2">
    <name type="scientific">Brassica napus</name>
    <name type="common">Rape</name>
    <dbReference type="NCBI Taxonomy" id="3708"/>
    <lineage>
        <taxon>Eukaryota</taxon>
        <taxon>Viridiplantae</taxon>
        <taxon>Streptophyta</taxon>
        <taxon>Embryophyta</taxon>
        <taxon>Tracheophyta</taxon>
        <taxon>Spermatophyta</taxon>
        <taxon>Magnoliopsida</taxon>
        <taxon>eudicotyledons</taxon>
        <taxon>Gunneridae</taxon>
        <taxon>Pentapetalae</taxon>
        <taxon>rosids</taxon>
        <taxon>malvids</taxon>
        <taxon>Brassicales</taxon>
        <taxon>Brassicaceae</taxon>
        <taxon>Brassiceae</taxon>
        <taxon>Brassica</taxon>
    </lineage>
</organism>
<accession>A0ABQ8A5S7</accession>
<comment type="caution">
    <text evidence="1">The sequence shown here is derived from an EMBL/GenBank/DDBJ whole genome shotgun (WGS) entry which is preliminary data.</text>
</comment>
<dbReference type="InterPro" id="IPR016064">
    <property type="entry name" value="NAD/diacylglycerol_kinase_sf"/>
</dbReference>
<dbReference type="Proteomes" id="UP000824890">
    <property type="component" value="Unassembled WGS sequence"/>
</dbReference>
<dbReference type="PANTHER" id="PTHR12358:SF114">
    <property type="entry name" value="DAGKC DOMAIN-CONTAINING PROTEIN"/>
    <property type="match status" value="1"/>
</dbReference>
<protein>
    <submittedName>
        <fullName evidence="1">Uncharacterized protein</fullName>
    </submittedName>
</protein>
<dbReference type="SUPFAM" id="SSF111331">
    <property type="entry name" value="NAD kinase/diacylglycerol kinase-like"/>
    <property type="match status" value="1"/>
</dbReference>
<gene>
    <name evidence="1" type="ORF">HID58_063521</name>
</gene>
<proteinExistence type="predicted"/>
<keyword evidence="2" id="KW-1185">Reference proteome</keyword>
<dbReference type="InterPro" id="IPR017438">
    <property type="entry name" value="ATP-NAD_kinase_N"/>
</dbReference>
<dbReference type="EMBL" id="JAGKQM010000014">
    <property type="protein sequence ID" value="KAH0887425.1"/>
    <property type="molecule type" value="Genomic_DNA"/>
</dbReference>
<evidence type="ECO:0000313" key="1">
    <source>
        <dbReference type="EMBL" id="KAH0887425.1"/>
    </source>
</evidence>
<dbReference type="PANTHER" id="PTHR12358">
    <property type="entry name" value="SPHINGOSINE KINASE"/>
    <property type="match status" value="1"/>
</dbReference>
<sequence length="175" mass="19203">MMRNNLRYLGHSTVFPRVASPFAVAVLVPLSSPPPPASVISYVYHPLTQWTKKRLNCFKNQTLEGGSLEIEFDFGLRVELGANGRTGQEWNKLLPYLRSRLGGDCNICESLTSGPSHAIDITREVSVSSEKLFIALIGYAIRDGEDDVIAVGGDGTLHETTEKSAVSHHLLNTNH</sequence>
<dbReference type="Gene3D" id="3.40.50.10330">
    <property type="entry name" value="Probable inorganic polyphosphate/atp-NAD kinase, domain 1"/>
    <property type="match status" value="1"/>
</dbReference>
<name>A0ABQ8A5S7_BRANA</name>
<reference evidence="1 2" key="1">
    <citation type="submission" date="2021-05" db="EMBL/GenBank/DDBJ databases">
        <title>Genome Assembly of Synthetic Allotetraploid Brassica napus Reveals Homoeologous Exchanges between Subgenomes.</title>
        <authorList>
            <person name="Davis J.T."/>
        </authorList>
    </citation>
    <scope>NUCLEOTIDE SEQUENCE [LARGE SCALE GENOMIC DNA]</scope>
    <source>
        <strain evidence="2">cv. Da-Ae</strain>
        <tissue evidence="1">Seedling</tissue>
    </source>
</reference>
<evidence type="ECO:0000313" key="2">
    <source>
        <dbReference type="Proteomes" id="UP000824890"/>
    </source>
</evidence>
<dbReference type="InterPro" id="IPR050187">
    <property type="entry name" value="Lipid_Phosphate_FormReg"/>
</dbReference>